<feature type="compositionally biased region" description="Basic and acidic residues" evidence="1">
    <location>
        <begin position="96"/>
        <end position="112"/>
    </location>
</feature>
<dbReference type="Proteomes" id="UP000824596">
    <property type="component" value="Unassembled WGS sequence"/>
</dbReference>
<protein>
    <submittedName>
        <fullName evidence="2">Uncharacterized protein</fullName>
    </submittedName>
</protein>
<dbReference type="RefSeq" id="XP_044725952.1">
    <property type="nucleotide sequence ID" value="XM_044859552.1"/>
</dbReference>
<dbReference type="GeneID" id="68350210"/>
<proteinExistence type="predicted"/>
<evidence type="ECO:0000256" key="1">
    <source>
        <dbReference type="SAM" id="MobiDB-lite"/>
    </source>
</evidence>
<feature type="compositionally biased region" description="Low complexity" evidence="1">
    <location>
        <begin position="160"/>
        <end position="180"/>
    </location>
</feature>
<evidence type="ECO:0000313" key="3">
    <source>
        <dbReference type="Proteomes" id="UP000824596"/>
    </source>
</evidence>
<keyword evidence="3" id="KW-1185">Reference proteome</keyword>
<feature type="compositionally biased region" description="Low complexity" evidence="1">
    <location>
        <begin position="127"/>
        <end position="143"/>
    </location>
</feature>
<feature type="compositionally biased region" description="Basic and acidic residues" evidence="1">
    <location>
        <begin position="211"/>
        <end position="221"/>
    </location>
</feature>
<gene>
    <name evidence="2" type="ORF">HRG_01081</name>
</gene>
<dbReference type="AlphaFoldDB" id="A0A9P8N810"/>
<sequence length="289" mass="28453">MADGIAPAIDKVGAPEPTAPEAKAGAPTMDGSASTAAGLPNSANHEDKPGQPSEADKPEIPDGAGPAVGTPKPVEVKSVPETPVNGATPAGGTPKPELKIQDEPAAAKDSPKEPLVTTGITDPKPSPAASVPEADADAASGAAVTNGNNPAETTAPATHTGPETETVPATAPAPSAVANTRAMSGDAPLLASEPAKPSGPVAPAAPLEAATGDKRNLDREGVPPTAEMESPPPAKKAKVDDVSAETNGGKAVNGKPPARKPGRPRKDKTAAPQVGRTARKTRSQGPAEA</sequence>
<feature type="compositionally biased region" description="Polar residues" evidence="1">
    <location>
        <begin position="145"/>
        <end position="157"/>
    </location>
</feature>
<comment type="caution">
    <text evidence="2">The sequence shown here is derived from an EMBL/GenBank/DDBJ whole genome shotgun (WGS) entry which is preliminary data.</text>
</comment>
<dbReference type="EMBL" id="JAIZPD010000001">
    <property type="protein sequence ID" value="KAH0968439.1"/>
    <property type="molecule type" value="Genomic_DNA"/>
</dbReference>
<reference evidence="2" key="1">
    <citation type="submission" date="2021-09" db="EMBL/GenBank/DDBJ databases">
        <title>A high-quality genome of the endoparasitic fungus Hirsutella rhossiliensis with a comparison of Hirsutella genomes reveals transposable elements contributing to genome size variation.</title>
        <authorList>
            <person name="Lin R."/>
            <person name="Jiao Y."/>
            <person name="Sun X."/>
            <person name="Ling J."/>
            <person name="Xie B."/>
            <person name="Cheng X."/>
        </authorList>
    </citation>
    <scope>NUCLEOTIDE SEQUENCE</scope>
    <source>
        <strain evidence="2">HR02</strain>
    </source>
</reference>
<evidence type="ECO:0000313" key="2">
    <source>
        <dbReference type="EMBL" id="KAH0968439.1"/>
    </source>
</evidence>
<organism evidence="2 3">
    <name type="scientific">Hirsutella rhossiliensis</name>
    <dbReference type="NCBI Taxonomy" id="111463"/>
    <lineage>
        <taxon>Eukaryota</taxon>
        <taxon>Fungi</taxon>
        <taxon>Dikarya</taxon>
        <taxon>Ascomycota</taxon>
        <taxon>Pezizomycotina</taxon>
        <taxon>Sordariomycetes</taxon>
        <taxon>Hypocreomycetidae</taxon>
        <taxon>Hypocreales</taxon>
        <taxon>Ophiocordycipitaceae</taxon>
        <taxon>Hirsutella</taxon>
    </lineage>
</organism>
<feature type="region of interest" description="Disordered" evidence="1">
    <location>
        <begin position="1"/>
        <end position="289"/>
    </location>
</feature>
<feature type="compositionally biased region" description="Basic and acidic residues" evidence="1">
    <location>
        <begin position="44"/>
        <end position="60"/>
    </location>
</feature>
<dbReference type="OrthoDB" id="5235746at2759"/>
<feature type="compositionally biased region" description="Basic residues" evidence="1">
    <location>
        <begin position="257"/>
        <end position="266"/>
    </location>
</feature>
<name>A0A9P8N810_9HYPO</name>
<accession>A0A9P8N810</accession>